<sequence length="65" mass="6733">EAGKPRSPMPSRLLGLHMPSPLPAARETSVTVAVTERNKVITTKRKGGNGEAAPLISDTALNSPG</sequence>
<comment type="caution">
    <text evidence="2">The sequence shown here is derived from an EMBL/GenBank/DDBJ whole genome shotgun (WGS) entry which is preliminary data.</text>
</comment>
<dbReference type="AlphaFoldDB" id="A0A9Q0XW88"/>
<gene>
    <name evidence="2" type="ORF">JRQ81_015618</name>
</gene>
<feature type="non-terminal residue" evidence="2">
    <location>
        <position position="1"/>
    </location>
</feature>
<reference evidence="2" key="1">
    <citation type="journal article" date="2023" name="DNA Res.">
        <title>Chromosome-level genome assembly of Phrynocephalus forsythii using third-generation DNA sequencing and Hi-C analysis.</title>
        <authorList>
            <person name="Qi Y."/>
            <person name="Zhao W."/>
            <person name="Zhao Y."/>
            <person name="Niu C."/>
            <person name="Cao S."/>
            <person name="Zhang Y."/>
        </authorList>
    </citation>
    <scope>NUCLEOTIDE SEQUENCE</scope>
    <source>
        <tissue evidence="2">Muscle</tissue>
    </source>
</reference>
<evidence type="ECO:0000313" key="3">
    <source>
        <dbReference type="Proteomes" id="UP001142489"/>
    </source>
</evidence>
<feature type="region of interest" description="Disordered" evidence="1">
    <location>
        <begin position="44"/>
        <end position="65"/>
    </location>
</feature>
<evidence type="ECO:0000313" key="2">
    <source>
        <dbReference type="EMBL" id="KAJ7329444.1"/>
    </source>
</evidence>
<evidence type="ECO:0000256" key="1">
    <source>
        <dbReference type="SAM" id="MobiDB-lite"/>
    </source>
</evidence>
<proteinExistence type="predicted"/>
<feature type="non-terminal residue" evidence="2">
    <location>
        <position position="65"/>
    </location>
</feature>
<dbReference type="Proteomes" id="UP001142489">
    <property type="component" value="Unassembled WGS sequence"/>
</dbReference>
<keyword evidence="3" id="KW-1185">Reference proteome</keyword>
<organism evidence="2 3">
    <name type="scientific">Phrynocephalus forsythii</name>
    <dbReference type="NCBI Taxonomy" id="171643"/>
    <lineage>
        <taxon>Eukaryota</taxon>
        <taxon>Metazoa</taxon>
        <taxon>Chordata</taxon>
        <taxon>Craniata</taxon>
        <taxon>Vertebrata</taxon>
        <taxon>Euteleostomi</taxon>
        <taxon>Lepidosauria</taxon>
        <taxon>Squamata</taxon>
        <taxon>Bifurcata</taxon>
        <taxon>Unidentata</taxon>
        <taxon>Episquamata</taxon>
        <taxon>Toxicofera</taxon>
        <taxon>Iguania</taxon>
        <taxon>Acrodonta</taxon>
        <taxon>Agamidae</taxon>
        <taxon>Agaminae</taxon>
        <taxon>Phrynocephalus</taxon>
    </lineage>
</organism>
<dbReference type="EMBL" id="JAPFRF010000006">
    <property type="protein sequence ID" value="KAJ7329444.1"/>
    <property type="molecule type" value="Genomic_DNA"/>
</dbReference>
<name>A0A9Q0XW88_9SAUR</name>
<protein>
    <submittedName>
        <fullName evidence="2">Uncharacterized protein</fullName>
    </submittedName>
</protein>
<feature type="region of interest" description="Disordered" evidence="1">
    <location>
        <begin position="1"/>
        <end position="30"/>
    </location>
</feature>
<accession>A0A9Q0XW88</accession>